<name>A0AAJ2R4C5_DELAC</name>
<dbReference type="Proteomes" id="UP001287445">
    <property type="component" value="Unassembled WGS sequence"/>
</dbReference>
<evidence type="ECO:0000259" key="1">
    <source>
        <dbReference type="Pfam" id="PF16289"/>
    </source>
</evidence>
<organism evidence="2 3">
    <name type="scientific">Delftia acidovorans</name>
    <name type="common">Pseudomonas acidovorans</name>
    <name type="synonym">Comamonas acidovorans</name>
    <dbReference type="NCBI Taxonomy" id="80866"/>
    <lineage>
        <taxon>Bacteria</taxon>
        <taxon>Pseudomonadati</taxon>
        <taxon>Pseudomonadota</taxon>
        <taxon>Betaproteobacteria</taxon>
        <taxon>Burkholderiales</taxon>
        <taxon>Comamonadaceae</taxon>
        <taxon>Delftia</taxon>
    </lineage>
</organism>
<comment type="caution">
    <text evidence="2">The sequence shown here is derived from an EMBL/GenBank/DDBJ whole genome shotgun (WGS) entry which is preliminary data.</text>
</comment>
<gene>
    <name evidence="2" type="ORF">SGN30_18705</name>
</gene>
<dbReference type="Pfam" id="PF16289">
    <property type="entry name" value="PIN_12"/>
    <property type="match status" value="1"/>
</dbReference>
<proteinExistence type="predicted"/>
<reference evidence="2" key="1">
    <citation type="submission" date="2023-11" db="EMBL/GenBank/DDBJ databases">
        <title>Identification and selenium tolerance of Delftia acidovorans R3-25.</title>
        <authorList>
            <person name="Zhang S."/>
            <person name="Liu Y."/>
            <person name="Guo Y."/>
        </authorList>
    </citation>
    <scope>NUCLEOTIDE SEQUENCE</scope>
    <source>
        <strain evidence="2">R3-25</strain>
    </source>
</reference>
<dbReference type="EMBL" id="JAWWMZ010000007">
    <property type="protein sequence ID" value="MDX4955449.1"/>
    <property type="molecule type" value="Genomic_DNA"/>
</dbReference>
<evidence type="ECO:0000313" key="2">
    <source>
        <dbReference type="EMBL" id="MDX4955449.1"/>
    </source>
</evidence>
<dbReference type="AlphaFoldDB" id="A0AAJ2R4C5"/>
<dbReference type="RefSeq" id="WP_319074794.1">
    <property type="nucleotide sequence ID" value="NZ_JAWWMZ010000007.1"/>
</dbReference>
<protein>
    <submittedName>
        <fullName evidence="2">PIN domain-containing protein</fullName>
    </submittedName>
</protein>
<evidence type="ECO:0000313" key="3">
    <source>
        <dbReference type="Proteomes" id="UP001287445"/>
    </source>
</evidence>
<accession>A0AAJ2R4C5</accession>
<dbReference type="InterPro" id="IPR032557">
    <property type="entry name" value="DUF4935"/>
</dbReference>
<feature type="domain" description="DUF4935" evidence="1">
    <location>
        <begin position="19"/>
        <end position="197"/>
    </location>
</feature>
<sequence length="234" mass="25525">MALSSTDLTKVVSLRAPVLMLDTCVLLDIVRDITRQDVQLHNVKAAMAMLQASESGLNLVVLMATQVSTELRNNLPDVEMGAENSLEKFLAQAQRVDKVAAEFGAIGKMATSHLADHVARARSTMDRWEKAALPVTPSQDVPAKAIHRVVNAIAPSRKGKDSTKDCLIVETYLEAAAQLRSASFTGKIVFGSSNTDDYVDKVTRQLHSTLENEFASHNMQYGMNFGSMKHLLGI</sequence>